<name>A0A7M5WSH9_9CNID</name>
<dbReference type="Proteomes" id="UP000594262">
    <property type="component" value="Unplaced"/>
</dbReference>
<evidence type="ECO:0000256" key="3">
    <source>
        <dbReference type="ARBA" id="ARBA00022723"/>
    </source>
</evidence>
<evidence type="ECO:0000256" key="4">
    <source>
        <dbReference type="ARBA" id="ARBA00022801"/>
    </source>
</evidence>
<dbReference type="PANTHER" id="PTHR10342:SF274">
    <property type="entry name" value="ARYLSULFATASE B"/>
    <property type="match status" value="1"/>
</dbReference>
<evidence type="ECO:0000313" key="10">
    <source>
        <dbReference type="Proteomes" id="UP000594262"/>
    </source>
</evidence>
<comment type="cofactor">
    <cofactor evidence="1">
        <name>Ca(2+)</name>
        <dbReference type="ChEBI" id="CHEBI:29108"/>
    </cofactor>
</comment>
<dbReference type="PANTHER" id="PTHR10342">
    <property type="entry name" value="ARYLSULFATASE"/>
    <property type="match status" value="1"/>
</dbReference>
<comment type="similarity">
    <text evidence="2">Belongs to the sulfatase family.</text>
</comment>
<dbReference type="InterPro" id="IPR017850">
    <property type="entry name" value="Alkaline_phosphatase_core_sf"/>
</dbReference>
<keyword evidence="6" id="KW-0325">Glycoprotein</keyword>
<accession>A0A7M5WSH9</accession>
<dbReference type="InterPro" id="IPR000917">
    <property type="entry name" value="Sulfatase_N"/>
</dbReference>
<keyword evidence="10" id="KW-1185">Reference proteome</keyword>
<dbReference type="GO" id="GO:0008484">
    <property type="term" value="F:sulfuric ester hydrolase activity"/>
    <property type="evidence" value="ECO:0007669"/>
    <property type="project" value="InterPro"/>
</dbReference>
<organism evidence="9 10">
    <name type="scientific">Clytia hemisphaerica</name>
    <dbReference type="NCBI Taxonomy" id="252671"/>
    <lineage>
        <taxon>Eukaryota</taxon>
        <taxon>Metazoa</taxon>
        <taxon>Cnidaria</taxon>
        <taxon>Hydrozoa</taxon>
        <taxon>Hydroidolina</taxon>
        <taxon>Leptothecata</taxon>
        <taxon>Obeliida</taxon>
        <taxon>Clytiidae</taxon>
        <taxon>Clytia</taxon>
    </lineage>
</organism>
<proteinExistence type="inferred from homology"/>
<feature type="chain" id="PRO_5029460246" description="Sulfatase N-terminal domain-containing protein" evidence="7">
    <location>
        <begin position="19"/>
        <end position="498"/>
    </location>
</feature>
<dbReference type="InterPro" id="IPR047115">
    <property type="entry name" value="ARSB"/>
</dbReference>
<protein>
    <recommendedName>
        <fullName evidence="8">Sulfatase N-terminal domain-containing protein</fullName>
    </recommendedName>
</protein>
<dbReference type="GO" id="GO:0046872">
    <property type="term" value="F:metal ion binding"/>
    <property type="evidence" value="ECO:0007669"/>
    <property type="project" value="UniProtKB-KW"/>
</dbReference>
<feature type="domain" description="Sulfatase N-terminal" evidence="8">
    <location>
        <begin position="22"/>
        <end position="341"/>
    </location>
</feature>
<evidence type="ECO:0000256" key="7">
    <source>
        <dbReference type="SAM" id="SignalP"/>
    </source>
</evidence>
<evidence type="ECO:0000256" key="1">
    <source>
        <dbReference type="ARBA" id="ARBA00001913"/>
    </source>
</evidence>
<dbReference type="CDD" id="cd16029">
    <property type="entry name" value="4-S"/>
    <property type="match status" value="1"/>
</dbReference>
<sequence length="498" mass="56562">MITCWFILLVLYSGVFRAEKPPNIVLMVADDLGWTDVGFHGSDQIPTPNIDKLAKEGIILNNYYVQPICSPTRSALMTGRYPIHTGMFHGVICPEEPYGVSLEEKILPEYLRELGYATHAIGKWHLGYFAKEYTPTYRGFDTFYGYYNGAEDYFYHNRSGYHFPKFHGLDLHHDVEGDQQPVRTQDGNYSTYMYSDEAITTINQHPTERPLFLYLPFQNVHGPLMAPQETIDKFSYIEDKKRRVLAAMVSQLDDAIGRINGALEAKGILENTVIIFTSDNGAPSGQGMGSNYPLRGEKFMVFEGGVRVPAFINSPLLKKSGVTSMQMMHITDWLPTIVNLAQGKITKEIDGFDQWKTLQSDVESPRIEILLNIDDTNHSQEALIVGKWKILIDSMFVDQWIKAPGYNASGKATSVVNCGLKPDKTTHCNKIYCLFNLHNDPCEYNDVSSQYPEIYQQMKNKLEDYKKGMVPSRKLDGDKMADPQLHGNVWTSWKKLTN</sequence>
<feature type="signal peptide" evidence="7">
    <location>
        <begin position="1"/>
        <end position="18"/>
    </location>
</feature>
<keyword evidence="5" id="KW-0106">Calcium</keyword>
<keyword evidence="4" id="KW-0378">Hydrolase</keyword>
<evidence type="ECO:0000256" key="2">
    <source>
        <dbReference type="ARBA" id="ARBA00008779"/>
    </source>
</evidence>
<dbReference type="Gene3D" id="3.30.1120.10">
    <property type="match status" value="1"/>
</dbReference>
<evidence type="ECO:0000313" key="9">
    <source>
        <dbReference type="EnsemblMetazoa" id="CLYHEMP010280.7"/>
    </source>
</evidence>
<evidence type="ECO:0000256" key="6">
    <source>
        <dbReference type="ARBA" id="ARBA00023180"/>
    </source>
</evidence>
<evidence type="ECO:0000259" key="8">
    <source>
        <dbReference type="Pfam" id="PF00884"/>
    </source>
</evidence>
<dbReference type="PROSITE" id="PS00523">
    <property type="entry name" value="SULFATASE_1"/>
    <property type="match status" value="1"/>
</dbReference>
<keyword evidence="7" id="KW-0732">Signal</keyword>
<dbReference type="PROSITE" id="PS00149">
    <property type="entry name" value="SULFATASE_2"/>
    <property type="match status" value="1"/>
</dbReference>
<evidence type="ECO:0000256" key="5">
    <source>
        <dbReference type="ARBA" id="ARBA00022837"/>
    </source>
</evidence>
<dbReference type="InterPro" id="IPR024607">
    <property type="entry name" value="Sulfatase_CS"/>
</dbReference>
<dbReference type="Gene3D" id="3.40.720.10">
    <property type="entry name" value="Alkaline Phosphatase, subunit A"/>
    <property type="match status" value="1"/>
</dbReference>
<dbReference type="SUPFAM" id="SSF53649">
    <property type="entry name" value="Alkaline phosphatase-like"/>
    <property type="match status" value="1"/>
</dbReference>
<dbReference type="AlphaFoldDB" id="A0A7M5WSH9"/>
<keyword evidence="3" id="KW-0479">Metal-binding</keyword>
<dbReference type="Pfam" id="PF00884">
    <property type="entry name" value="Sulfatase"/>
    <property type="match status" value="1"/>
</dbReference>
<dbReference type="OrthoDB" id="103349at2759"/>
<dbReference type="EnsemblMetazoa" id="CLYHEMT010280.7">
    <property type="protein sequence ID" value="CLYHEMP010280.7"/>
    <property type="gene ID" value="CLYHEMG010280"/>
</dbReference>
<reference evidence="9" key="1">
    <citation type="submission" date="2021-01" db="UniProtKB">
        <authorList>
            <consortium name="EnsemblMetazoa"/>
        </authorList>
    </citation>
    <scope>IDENTIFICATION</scope>
</reference>